<comment type="catalytic activity">
    <reaction evidence="14">
        <text>DNA(n) + a 2'-deoxyribonucleoside 5'-triphosphate = DNA(n+1) + diphosphate</text>
        <dbReference type="Rhea" id="RHEA:22508"/>
        <dbReference type="Rhea" id="RHEA-COMP:17339"/>
        <dbReference type="Rhea" id="RHEA-COMP:17340"/>
        <dbReference type="ChEBI" id="CHEBI:33019"/>
        <dbReference type="ChEBI" id="CHEBI:61560"/>
        <dbReference type="ChEBI" id="CHEBI:173112"/>
        <dbReference type="EC" id="2.7.7.49"/>
    </reaction>
</comment>
<keyword evidence="18" id="KW-1185">Reference proteome</keyword>
<dbReference type="GO" id="GO:0046872">
    <property type="term" value="F:metal ion binding"/>
    <property type="evidence" value="ECO:0007669"/>
    <property type="project" value="UniProtKB-KW"/>
</dbReference>
<dbReference type="InterPro" id="IPR039537">
    <property type="entry name" value="Retrotran_Ty1/copia-like"/>
</dbReference>
<dbReference type="PANTHER" id="PTHR42648:SF11">
    <property type="entry name" value="TRANSPOSON TY4-P GAG-POL POLYPROTEIN"/>
    <property type="match status" value="1"/>
</dbReference>
<keyword evidence="11" id="KW-0239">DNA-directed DNA polymerase</keyword>
<keyword evidence="8" id="KW-0694">RNA-binding</keyword>
<dbReference type="GO" id="GO:0004519">
    <property type="term" value="F:endonuclease activity"/>
    <property type="evidence" value="ECO:0007669"/>
    <property type="project" value="UniProtKB-KW"/>
</dbReference>
<dbReference type="Gene3D" id="3.30.420.10">
    <property type="entry name" value="Ribonuclease H-like superfamily/Ribonuclease H"/>
    <property type="match status" value="1"/>
</dbReference>
<keyword evidence="2" id="KW-0548">Nucleotidyltransferase</keyword>
<dbReference type="GO" id="GO:0003723">
    <property type="term" value="F:RNA binding"/>
    <property type="evidence" value="ECO:0007669"/>
    <property type="project" value="UniProtKB-KW"/>
</dbReference>
<accession>A0A0L6V4G6</accession>
<feature type="domain" description="Integrase catalytic" evidence="16">
    <location>
        <begin position="28"/>
        <end position="189"/>
    </location>
</feature>
<dbReference type="GO" id="GO:0003887">
    <property type="term" value="F:DNA-directed DNA polymerase activity"/>
    <property type="evidence" value="ECO:0007669"/>
    <property type="project" value="UniProtKB-KW"/>
</dbReference>
<dbReference type="GO" id="GO:0006310">
    <property type="term" value="P:DNA recombination"/>
    <property type="evidence" value="ECO:0007669"/>
    <property type="project" value="UniProtKB-KW"/>
</dbReference>
<evidence type="ECO:0000256" key="12">
    <source>
        <dbReference type="ARBA" id="ARBA00023172"/>
    </source>
</evidence>
<dbReference type="PANTHER" id="PTHR42648">
    <property type="entry name" value="TRANSPOSASE, PUTATIVE-RELATED"/>
    <property type="match status" value="1"/>
</dbReference>
<evidence type="ECO:0000256" key="8">
    <source>
        <dbReference type="ARBA" id="ARBA00022884"/>
    </source>
</evidence>
<evidence type="ECO:0000256" key="14">
    <source>
        <dbReference type="ARBA" id="ARBA00048173"/>
    </source>
</evidence>
<evidence type="ECO:0000256" key="15">
    <source>
        <dbReference type="ARBA" id="ARBA00049244"/>
    </source>
</evidence>
<dbReference type="SUPFAM" id="SSF53098">
    <property type="entry name" value="Ribonuclease H-like"/>
    <property type="match status" value="1"/>
</dbReference>
<dbReference type="AlphaFoldDB" id="A0A0L6V4G6"/>
<name>A0A0L6V4G6_9BASI</name>
<evidence type="ECO:0000256" key="3">
    <source>
        <dbReference type="ARBA" id="ARBA00022722"/>
    </source>
</evidence>
<keyword evidence="7" id="KW-0460">Magnesium</keyword>
<evidence type="ECO:0000256" key="7">
    <source>
        <dbReference type="ARBA" id="ARBA00022842"/>
    </source>
</evidence>
<keyword evidence="9" id="KW-0229">DNA integration</keyword>
<evidence type="ECO:0000256" key="10">
    <source>
        <dbReference type="ARBA" id="ARBA00022918"/>
    </source>
</evidence>
<evidence type="ECO:0000256" key="2">
    <source>
        <dbReference type="ARBA" id="ARBA00022695"/>
    </source>
</evidence>
<keyword evidence="10" id="KW-0695">RNA-directed DNA polymerase</keyword>
<dbReference type="InterPro" id="IPR013103">
    <property type="entry name" value="RVT_2"/>
</dbReference>
<evidence type="ECO:0000256" key="11">
    <source>
        <dbReference type="ARBA" id="ARBA00022932"/>
    </source>
</evidence>
<keyword evidence="12" id="KW-0233">DNA recombination</keyword>
<dbReference type="GO" id="GO:0003964">
    <property type="term" value="F:RNA-directed DNA polymerase activity"/>
    <property type="evidence" value="ECO:0007669"/>
    <property type="project" value="UniProtKB-KW"/>
</dbReference>
<evidence type="ECO:0000313" key="17">
    <source>
        <dbReference type="EMBL" id="KNZ55648.1"/>
    </source>
</evidence>
<evidence type="ECO:0000313" key="18">
    <source>
        <dbReference type="Proteomes" id="UP000037035"/>
    </source>
</evidence>
<keyword evidence="4" id="KW-0479">Metal-binding</keyword>
<dbReference type="VEuPathDB" id="FungiDB:VP01_2623g5"/>
<dbReference type="OrthoDB" id="5080239at2759"/>
<dbReference type="InterPro" id="IPR001584">
    <property type="entry name" value="Integrase_cat-core"/>
</dbReference>
<evidence type="ECO:0000256" key="5">
    <source>
        <dbReference type="ARBA" id="ARBA00022759"/>
    </source>
</evidence>
<dbReference type="PROSITE" id="PS50994">
    <property type="entry name" value="INTEGRASE"/>
    <property type="match status" value="1"/>
</dbReference>
<dbReference type="GO" id="GO:0016787">
    <property type="term" value="F:hydrolase activity"/>
    <property type="evidence" value="ECO:0007669"/>
    <property type="project" value="UniProtKB-KW"/>
</dbReference>
<keyword evidence="3" id="KW-0540">Nuclease</keyword>
<dbReference type="Proteomes" id="UP000037035">
    <property type="component" value="Unassembled WGS sequence"/>
</dbReference>
<dbReference type="GO" id="GO:0032196">
    <property type="term" value="P:transposition"/>
    <property type="evidence" value="ECO:0007669"/>
    <property type="project" value="UniProtKB-KW"/>
</dbReference>
<dbReference type="GO" id="GO:0005634">
    <property type="term" value="C:nucleus"/>
    <property type="evidence" value="ECO:0007669"/>
    <property type="project" value="UniProtKB-ARBA"/>
</dbReference>
<dbReference type="InterPro" id="IPR012337">
    <property type="entry name" value="RNaseH-like_sf"/>
</dbReference>
<dbReference type="EMBL" id="LAVV01007528">
    <property type="protein sequence ID" value="KNZ55648.1"/>
    <property type="molecule type" value="Genomic_DNA"/>
</dbReference>
<evidence type="ECO:0000256" key="13">
    <source>
        <dbReference type="ARBA" id="ARBA00023268"/>
    </source>
</evidence>
<organism evidence="17 18">
    <name type="scientific">Puccinia sorghi</name>
    <dbReference type="NCBI Taxonomy" id="27349"/>
    <lineage>
        <taxon>Eukaryota</taxon>
        <taxon>Fungi</taxon>
        <taxon>Dikarya</taxon>
        <taxon>Basidiomycota</taxon>
        <taxon>Pucciniomycotina</taxon>
        <taxon>Pucciniomycetes</taxon>
        <taxon>Pucciniales</taxon>
        <taxon>Pucciniaceae</taxon>
        <taxon>Puccinia</taxon>
    </lineage>
</organism>
<keyword evidence="11" id="KW-0808">Transferase</keyword>
<keyword evidence="1" id="KW-0815">Transposition</keyword>
<comment type="caution">
    <text evidence="17">The sequence shown here is derived from an EMBL/GenBank/DDBJ whole genome shotgun (WGS) entry which is preliminary data.</text>
</comment>
<protein>
    <recommendedName>
        <fullName evidence="16">Integrase catalytic domain-containing protein</fullName>
    </recommendedName>
</protein>
<keyword evidence="13" id="KW-0511">Multifunctional enzyme</keyword>
<comment type="catalytic activity">
    <reaction evidence="15">
        <text>DNA(n) + a 2'-deoxyribonucleoside 5'-triphosphate = DNA(n+1) + diphosphate</text>
        <dbReference type="Rhea" id="RHEA:22508"/>
        <dbReference type="Rhea" id="RHEA-COMP:17339"/>
        <dbReference type="Rhea" id="RHEA-COMP:17340"/>
        <dbReference type="ChEBI" id="CHEBI:33019"/>
        <dbReference type="ChEBI" id="CHEBI:61560"/>
        <dbReference type="ChEBI" id="CHEBI:173112"/>
        <dbReference type="EC" id="2.7.7.7"/>
    </reaction>
</comment>
<gene>
    <name evidence="17" type="ORF">VP01_2623g5</name>
</gene>
<evidence type="ECO:0000256" key="9">
    <source>
        <dbReference type="ARBA" id="ARBA00022908"/>
    </source>
</evidence>
<evidence type="ECO:0000256" key="4">
    <source>
        <dbReference type="ARBA" id="ARBA00022723"/>
    </source>
</evidence>
<evidence type="ECO:0000256" key="6">
    <source>
        <dbReference type="ARBA" id="ARBA00022801"/>
    </source>
</evidence>
<evidence type="ECO:0000259" key="16">
    <source>
        <dbReference type="PROSITE" id="PS50994"/>
    </source>
</evidence>
<evidence type="ECO:0000256" key="1">
    <source>
        <dbReference type="ARBA" id="ARBA00022578"/>
    </source>
</evidence>
<keyword evidence="5" id="KW-0255">Endonuclease</keyword>
<sequence>MTGTYIGNLPTLEFENRQSESFKSILSAASRPFEEIHLDLIGSIWPPSTRGHRYILALVDSCARFCAAIPIKTKSNVTEALPFLLEIEARRFGYHPSTLIEALNSLIRQSGSTLNNISSNSKRLMRIALSGLAERFNRTILEFLRTILEDSGINKTHWDKIASVSALTLNQIPAHRTKKSPFELFKNHTLPLSYFHPIGNRVSILIIPEKTWSKLETKGELGVLIGYNEELQSYHILTDNRRIVSTKNVCFLDYAPPVSKSTDWDLSIQPDNEEMIKEPIPEAVEEFDRCSESPSIWIFKTKPATLLSNEIKKARLCIQGFNQIEGVDYGNTFAPTGKFTSLLMLLIFAVDKLLPVKQFDVKKGSRRKAPFLQLKKSLYGLKQAVANWFDTLTSWFIEINFHQSTSNPCLFIFNDKHTHIFFHIDKLLVVGNVDAFEALFLNRFPNSTAHNPDTLLGIDVKIKRNFITLSQVKLIEKGLNMLGMTDCKNCQNSVRIQLKPATEEEKMEFAKLKINYQTYTDIHNYLSCQTRPDLEPEVLILSSFNQDPGMCPLQHFTDATWADDLETCLSQSGSICFWNACPVAWNSKKQKNITLSSTEAELNALSEGFQENQWIKFLAKELWNEKFQPSNFHTSTWNGFEICNKKMKFKSLSYLTESTYRKMLLGSLLTKLRGVLKLVNSIHEI</sequence>
<proteinExistence type="predicted"/>
<dbReference type="InterPro" id="IPR036397">
    <property type="entry name" value="RNaseH_sf"/>
</dbReference>
<keyword evidence="6" id="KW-0378">Hydrolase</keyword>
<dbReference type="Pfam" id="PF07727">
    <property type="entry name" value="RVT_2"/>
    <property type="match status" value="2"/>
</dbReference>
<reference evidence="17 18" key="1">
    <citation type="submission" date="2015-08" db="EMBL/GenBank/DDBJ databases">
        <title>Next Generation Sequencing and Analysis of the Genome of Puccinia sorghi L Schw, the Causal Agent of Maize Common Rust.</title>
        <authorList>
            <person name="Rochi L."/>
            <person name="Burguener G."/>
            <person name="Darino M."/>
            <person name="Turjanski A."/>
            <person name="Kreff E."/>
            <person name="Dieguez M.J."/>
            <person name="Sacco F."/>
        </authorList>
    </citation>
    <scope>NUCLEOTIDE SEQUENCE [LARGE SCALE GENOMIC DNA]</scope>
    <source>
        <strain evidence="17 18">RO10H11247</strain>
    </source>
</reference>
<dbReference type="CDD" id="cd09272">
    <property type="entry name" value="RNase_HI_RT_Ty1"/>
    <property type="match status" value="1"/>
</dbReference>
<dbReference type="GO" id="GO:0015074">
    <property type="term" value="P:DNA integration"/>
    <property type="evidence" value="ECO:0007669"/>
    <property type="project" value="UniProtKB-KW"/>
</dbReference>